<reference evidence="2" key="1">
    <citation type="journal article" date="2013" name="Science">
        <title>The Amborella genome and the evolution of flowering plants.</title>
        <authorList>
            <consortium name="Amborella Genome Project"/>
        </authorList>
    </citation>
    <scope>NUCLEOTIDE SEQUENCE [LARGE SCALE GENOMIC DNA]</scope>
</reference>
<dbReference type="HOGENOM" id="CLU_2797321_0_0_1"/>
<dbReference type="AlphaFoldDB" id="W1NEH9"/>
<name>W1NEH9_AMBTC</name>
<dbReference type="Proteomes" id="UP000017836">
    <property type="component" value="Unassembled WGS sequence"/>
</dbReference>
<keyword evidence="2" id="KW-1185">Reference proteome</keyword>
<proteinExistence type="predicted"/>
<organism evidence="1 2">
    <name type="scientific">Amborella trichopoda</name>
    <dbReference type="NCBI Taxonomy" id="13333"/>
    <lineage>
        <taxon>Eukaryota</taxon>
        <taxon>Viridiplantae</taxon>
        <taxon>Streptophyta</taxon>
        <taxon>Embryophyta</taxon>
        <taxon>Tracheophyta</taxon>
        <taxon>Spermatophyta</taxon>
        <taxon>Magnoliopsida</taxon>
        <taxon>Amborellales</taxon>
        <taxon>Amborellaceae</taxon>
        <taxon>Amborella</taxon>
    </lineage>
</organism>
<sequence length="68" mass="7186">MDETREGKKLGGGELGREGGCLIVGTTVSEEGWCSSQLTIVMREEQQAVKKMVKVGYLVEGCGSHAAA</sequence>
<accession>W1NEH9</accession>
<protein>
    <submittedName>
        <fullName evidence="1">Uncharacterized protein</fullName>
    </submittedName>
</protein>
<evidence type="ECO:0000313" key="2">
    <source>
        <dbReference type="Proteomes" id="UP000017836"/>
    </source>
</evidence>
<gene>
    <name evidence="1" type="ORF">AMTR_s00004p00270440</name>
</gene>
<dbReference type="EMBL" id="KI397628">
    <property type="protein sequence ID" value="ERM93779.1"/>
    <property type="molecule type" value="Genomic_DNA"/>
</dbReference>
<evidence type="ECO:0000313" key="1">
    <source>
        <dbReference type="EMBL" id="ERM93779.1"/>
    </source>
</evidence>
<dbReference type="Gramene" id="ERM93779">
    <property type="protein sequence ID" value="ERM93779"/>
    <property type="gene ID" value="AMTR_s00004p00270440"/>
</dbReference>